<evidence type="ECO:0000313" key="2">
    <source>
        <dbReference type="Proteomes" id="UP000029500"/>
    </source>
</evidence>
<dbReference type="STRING" id="189425.PGRAT_19250"/>
<evidence type="ECO:0000313" key="1">
    <source>
        <dbReference type="EMBL" id="AIQ69531.1"/>
    </source>
</evidence>
<reference evidence="1 2" key="1">
    <citation type="submission" date="2014-08" db="EMBL/GenBank/DDBJ databases">
        <title>Comparative genomics of the Paenibacillus odorifer group.</title>
        <authorList>
            <person name="den Bakker H.C."/>
            <person name="Tsai Y.-C."/>
            <person name="Martin N."/>
            <person name="Korlach J."/>
            <person name="Wiedmann M."/>
        </authorList>
    </citation>
    <scope>NUCLEOTIDE SEQUENCE [LARGE SCALE GENOMIC DNA]</scope>
    <source>
        <strain evidence="1 2">DSM 15220</strain>
    </source>
</reference>
<protein>
    <submittedName>
        <fullName evidence="1">Uncharacterized protein</fullName>
    </submittedName>
</protein>
<dbReference type="eggNOG" id="COG5301">
    <property type="taxonomic scope" value="Bacteria"/>
</dbReference>
<dbReference type="Gene3D" id="2.60.120.260">
    <property type="entry name" value="Galactose-binding domain-like"/>
    <property type="match status" value="1"/>
</dbReference>
<dbReference type="HOGENOM" id="CLU_269257_0_0_9"/>
<dbReference type="KEGG" id="pgm:PGRAT_19250"/>
<gene>
    <name evidence="1" type="ORF">PGRAT_19250</name>
</gene>
<dbReference type="EMBL" id="CP009287">
    <property type="protein sequence ID" value="AIQ69531.1"/>
    <property type="molecule type" value="Genomic_DNA"/>
</dbReference>
<dbReference type="AlphaFoldDB" id="A0A089M6V5"/>
<organism evidence="1 2">
    <name type="scientific">Paenibacillus graminis</name>
    <dbReference type="NCBI Taxonomy" id="189425"/>
    <lineage>
        <taxon>Bacteria</taxon>
        <taxon>Bacillati</taxon>
        <taxon>Bacillota</taxon>
        <taxon>Bacilli</taxon>
        <taxon>Bacillales</taxon>
        <taxon>Paenibacillaceae</taxon>
        <taxon>Paenibacillus</taxon>
    </lineage>
</organism>
<dbReference type="Proteomes" id="UP000029500">
    <property type="component" value="Chromosome"/>
</dbReference>
<proteinExistence type="predicted"/>
<name>A0A089M6V5_9BACL</name>
<accession>A0A089M6V5</accession>
<keyword evidence="2" id="KW-1185">Reference proteome</keyword>
<sequence>MAQQTMYQAITNSPTTELSAALTAAATTVSVLDASKLPPAPNLFTIGTDEGCETILYTGKTGNNLTGCTRGFDGTTAKAWVIGSKVARYYTAADHNAFKANIEDLDARTGRVDLTQTLGPGLSLVTADQNGSELDLVVNGRTLVNLLGKDGNFEVDSNSNGLADGLTGGSPATYSLVPGRYGTNAQRITSGTTDTSVDRRVSKTSLSASAGKYVFIADAMTDGTNGLMGMSVYNNNGYVTGSGTSASTTWKTIFVRFTLATDTTSLAIHLYNQAPAGTVGWAQYDGAGVYAVDDALYARIGVDITESNIRDYLPHVDGKQHVQGVAITKQGRNLLGPFAEWTQLTNSALSGPYSLTLTAAGQYQGPMYKLNALPNQAYTLSATHNGRLEIQQYDANGTSILNQAFTAQTATITTNAAVASIIVRCTNSAAGTFTFSNPQLELGSAATPFTPAEPQSVILPVTLGEVGGIRDSVYSKGSEWMYMERVKKGYVLDGSLSWSFGSDGTGLKKVYTTRPSSMIASGPFVGAMLRYDGKLMKSFDTSTADGFDGGGAGTFIQLSIADIDAGWAETINPNINAIKALFNGWKAAANNGTVYTSWVSILDGSAPATNTEAWVSANKASGWTGWATLDYALASAAVPVAVTNAEGSITLHPGGNQISVDTGLIQREKVTPVLYAPDNKYYINAVSTSSKPKYRVQRFLSIYKGAEVDSAWGITPHNAVGEVVFGSVALGISVANFDSTKDYYVTYIALDKYGLTANVTETAATWRTGLSGVVSDVVQSVAELRQADDRQDFADDYIEAKADNLRLDFTAHESDFVRHPGYGLATGVNAKTITLSPAFREYLDGVGVVFKNLETNTGAVTINVNGLGAKPILKANGSAPAAGSLKAGIIYTVRYNGTAFILQGEGGEGTAVAGDIRAGKTAETIAGTVTGSLPVQTGGTVTPTTSVQTKAAGIYDTPITVSAVNAPANKILSDTIIAGVQGGVPVKGAYTDADLYVTNSDGKLYVGIPQGAYQTNGGSGYPEILIPQARVANAIGIAAGDLRLGKSALGVVGTMREYYGGAFGVNFGSPGPGSPPPTGYHEIFRVPAGWTNISYAGYINQDQSSTNIFQKQGIILQDIHGNELLLAGYESNGGSWYSQQSGLFIDRVNRQITSTNTQGGSNNQGGWYGNTDIGANGTFTKPFNLDNRVILYFKVEASMGGGYTSCAASGKLAYN</sequence>